<dbReference type="InterPro" id="IPR027417">
    <property type="entry name" value="P-loop_NTPase"/>
</dbReference>
<evidence type="ECO:0000259" key="2">
    <source>
        <dbReference type="PROSITE" id="PS50930"/>
    </source>
</evidence>
<feature type="domain" description="ABC transporter" evidence="1">
    <location>
        <begin position="4"/>
        <end position="228"/>
    </location>
</feature>
<keyword evidence="4" id="KW-1185">Reference proteome</keyword>
<evidence type="ECO:0000313" key="4">
    <source>
        <dbReference type="Proteomes" id="UP001238088"/>
    </source>
</evidence>
<organism evidence="3 4">
    <name type="scientific">Cytobacillus purgationiresistens</name>
    <dbReference type="NCBI Taxonomy" id="863449"/>
    <lineage>
        <taxon>Bacteria</taxon>
        <taxon>Bacillati</taxon>
        <taxon>Bacillota</taxon>
        <taxon>Bacilli</taxon>
        <taxon>Bacillales</taxon>
        <taxon>Bacillaceae</taxon>
        <taxon>Cytobacillus</taxon>
    </lineage>
</organism>
<dbReference type="PROSITE" id="PS50930">
    <property type="entry name" value="HTH_LYTTR"/>
    <property type="match status" value="1"/>
</dbReference>
<name>A0ABU0AS98_9BACI</name>
<protein>
    <submittedName>
        <fullName evidence="3">ABC-2 type transport system ATP-binding protein</fullName>
    </submittedName>
</protein>
<gene>
    <name evidence="3" type="ORF">J2S17_004808</name>
</gene>
<dbReference type="RefSeq" id="WP_307478429.1">
    <property type="nucleotide sequence ID" value="NZ_JAUSUB010000030.1"/>
</dbReference>
<dbReference type="SUPFAM" id="SSF52540">
    <property type="entry name" value="P-loop containing nucleoside triphosphate hydrolases"/>
    <property type="match status" value="1"/>
</dbReference>
<comment type="caution">
    <text evidence="3">The sequence shown here is derived from an EMBL/GenBank/DDBJ whole genome shotgun (WGS) entry which is preliminary data.</text>
</comment>
<dbReference type="PANTHER" id="PTHR43038">
    <property type="entry name" value="ATP-BINDING CASSETTE, SUB-FAMILY H, MEMBER 1"/>
    <property type="match status" value="1"/>
</dbReference>
<dbReference type="EMBL" id="JAUSUB010000030">
    <property type="protein sequence ID" value="MDQ0272915.1"/>
    <property type="molecule type" value="Genomic_DNA"/>
</dbReference>
<dbReference type="InterPro" id="IPR003439">
    <property type="entry name" value="ABC_transporter-like_ATP-bd"/>
</dbReference>
<dbReference type="Proteomes" id="UP001238088">
    <property type="component" value="Unassembled WGS sequence"/>
</dbReference>
<dbReference type="Pfam" id="PF04397">
    <property type="entry name" value="LytTR"/>
    <property type="match status" value="1"/>
</dbReference>
<dbReference type="GO" id="GO:0005524">
    <property type="term" value="F:ATP binding"/>
    <property type="evidence" value="ECO:0007669"/>
    <property type="project" value="UniProtKB-KW"/>
</dbReference>
<dbReference type="Pfam" id="PF00005">
    <property type="entry name" value="ABC_tran"/>
    <property type="match status" value="1"/>
</dbReference>
<dbReference type="PANTHER" id="PTHR43038:SF3">
    <property type="entry name" value="ABC TRANSPORTER G FAMILY MEMBER 20 ISOFORM X1"/>
    <property type="match status" value="1"/>
</dbReference>
<dbReference type="PROSITE" id="PS50893">
    <property type="entry name" value="ABC_TRANSPORTER_2"/>
    <property type="match status" value="1"/>
</dbReference>
<dbReference type="SMART" id="SM00850">
    <property type="entry name" value="LytTR"/>
    <property type="match status" value="1"/>
</dbReference>
<proteinExistence type="predicted"/>
<accession>A0ABU0AS98</accession>
<dbReference type="Gene3D" id="3.40.50.300">
    <property type="entry name" value="P-loop containing nucleotide triphosphate hydrolases"/>
    <property type="match status" value="1"/>
</dbReference>
<reference evidence="3 4" key="1">
    <citation type="submission" date="2023-07" db="EMBL/GenBank/DDBJ databases">
        <title>Genomic Encyclopedia of Type Strains, Phase IV (KMG-IV): sequencing the most valuable type-strain genomes for metagenomic binning, comparative biology and taxonomic classification.</title>
        <authorList>
            <person name="Goeker M."/>
        </authorList>
    </citation>
    <scope>NUCLEOTIDE SEQUENCE [LARGE SCALE GENOMIC DNA]</scope>
    <source>
        <strain evidence="3 4">DSM 23494</strain>
    </source>
</reference>
<sequence>MGILRISELEKHNEHTVVFPAFNLEVSEREVVAIHASTNVRTTLLNIIMGGASASNGVVYINNETIEKSRGTFLAKIGGFFLQDGLYERLSVKEHLSFYQSIYGSTLAVDEVIRMVQLEGKRNQRVGKLSFSEQRRIHFSRLLFQNPDFLIFEEPDQNIDLETKRIFLKLVRAIKEKGKAMLVLTGNMESALAITDTVYRLDDKGFHTLDIRAEDNEKDLAEEKSKDELGNDEVIVQPVRFEKIPTKVNEKIVLFDPPEIDYIESSDGQSLIFIKGESYPCMFTMTDLEIRLHPYGFFRCHRSYIVNLQKVREVVTWTRNSFTLVLTDDKKSSIPLSKTKMAELKGMLGLK</sequence>
<dbReference type="Gene3D" id="2.40.50.1020">
    <property type="entry name" value="LytTr DNA-binding domain"/>
    <property type="match status" value="1"/>
</dbReference>
<dbReference type="PIRSF" id="PIRSF036612">
    <property type="entry name" value="ABC_ATP_LytTR"/>
    <property type="match status" value="1"/>
</dbReference>
<dbReference type="InterPro" id="IPR007492">
    <property type="entry name" value="LytTR_DNA-bd_dom"/>
</dbReference>
<evidence type="ECO:0000313" key="3">
    <source>
        <dbReference type="EMBL" id="MDQ0272915.1"/>
    </source>
</evidence>
<keyword evidence="3" id="KW-0547">Nucleotide-binding</keyword>
<keyword evidence="3" id="KW-0067">ATP-binding</keyword>
<feature type="domain" description="HTH LytTR-type" evidence="2">
    <location>
        <begin position="244"/>
        <end position="350"/>
    </location>
</feature>
<dbReference type="InterPro" id="IPR012046">
    <property type="entry name" value="LytTR_ABC"/>
</dbReference>
<evidence type="ECO:0000259" key="1">
    <source>
        <dbReference type="PROSITE" id="PS50893"/>
    </source>
</evidence>